<evidence type="ECO:0000256" key="13">
    <source>
        <dbReference type="ARBA" id="ARBA00077165"/>
    </source>
</evidence>
<dbReference type="EC" id="2.3.2.6" evidence="10 15"/>
<dbReference type="GO" id="GO:0005737">
    <property type="term" value="C:cytoplasm"/>
    <property type="evidence" value="ECO:0007669"/>
    <property type="project" value="UniProtKB-SubCell"/>
</dbReference>
<dbReference type="GO" id="GO:0008914">
    <property type="term" value="F:leucyl-tRNA--protein transferase activity"/>
    <property type="evidence" value="ECO:0007669"/>
    <property type="project" value="UniProtKB-UniRule"/>
</dbReference>
<name>A0AB74U6M2_9GAMM</name>
<evidence type="ECO:0000256" key="4">
    <source>
        <dbReference type="ARBA" id="ARBA00023315"/>
    </source>
</evidence>
<keyword evidence="2 15" id="KW-0963">Cytoplasm</keyword>
<evidence type="ECO:0000256" key="1">
    <source>
        <dbReference type="ARBA" id="ARBA00004496"/>
    </source>
</evidence>
<dbReference type="FunFam" id="3.40.630.70:FF:000001">
    <property type="entry name" value="Leucyl/phenylalanyl-tRNA--protein transferase"/>
    <property type="match status" value="1"/>
</dbReference>
<comment type="similarity">
    <text evidence="9 15">Belongs to the L/F-transferase family.</text>
</comment>
<organism evidence="16">
    <name type="scientific">Salinicola endophyticus</name>
    <dbReference type="NCBI Taxonomy" id="1949083"/>
    <lineage>
        <taxon>Bacteria</taxon>
        <taxon>Pseudomonadati</taxon>
        <taxon>Pseudomonadota</taxon>
        <taxon>Gammaproteobacteria</taxon>
        <taxon>Oceanospirillales</taxon>
        <taxon>Halomonadaceae</taxon>
        <taxon>Salinicola</taxon>
    </lineage>
</organism>
<protein>
    <recommendedName>
        <fullName evidence="11 15">Leucyl/phenylalanyl-tRNA--protein transferase</fullName>
        <ecNumber evidence="10 15">2.3.2.6</ecNumber>
    </recommendedName>
    <alternativeName>
        <fullName evidence="12 15">L/F-transferase</fullName>
    </alternativeName>
    <alternativeName>
        <fullName evidence="13 15">Leucyltransferase</fullName>
    </alternativeName>
    <alternativeName>
        <fullName evidence="14 15">Phenyalanyltransferase</fullName>
    </alternativeName>
</protein>
<comment type="subcellular location">
    <subcellularLocation>
        <location evidence="1 15">Cytoplasm</location>
    </subcellularLocation>
</comment>
<dbReference type="InterPro" id="IPR042203">
    <property type="entry name" value="Leu/Phe-tRNA_Trfase_C"/>
</dbReference>
<dbReference type="Pfam" id="PF03588">
    <property type="entry name" value="Leu_Phe_trans"/>
    <property type="match status" value="1"/>
</dbReference>
<dbReference type="EMBL" id="CP159578">
    <property type="protein sequence ID" value="XCJ78238.1"/>
    <property type="molecule type" value="Genomic_DNA"/>
</dbReference>
<keyword evidence="4 15" id="KW-0012">Acyltransferase</keyword>
<evidence type="ECO:0000256" key="3">
    <source>
        <dbReference type="ARBA" id="ARBA00022679"/>
    </source>
</evidence>
<comment type="catalytic activity">
    <reaction evidence="7 15">
        <text>N-terminal L-lysyl-[protein] + L-leucyl-tRNA(Leu) = N-terminal L-leucyl-L-lysyl-[protein] + tRNA(Leu) + H(+)</text>
        <dbReference type="Rhea" id="RHEA:12340"/>
        <dbReference type="Rhea" id="RHEA-COMP:9613"/>
        <dbReference type="Rhea" id="RHEA-COMP:9622"/>
        <dbReference type="Rhea" id="RHEA-COMP:12670"/>
        <dbReference type="Rhea" id="RHEA-COMP:12671"/>
        <dbReference type="ChEBI" id="CHEBI:15378"/>
        <dbReference type="ChEBI" id="CHEBI:65249"/>
        <dbReference type="ChEBI" id="CHEBI:78442"/>
        <dbReference type="ChEBI" id="CHEBI:78494"/>
        <dbReference type="ChEBI" id="CHEBI:133043"/>
        <dbReference type="EC" id="2.3.2.6"/>
    </reaction>
</comment>
<reference evidence="16" key="1">
    <citation type="submission" date="2024-06" db="EMBL/GenBank/DDBJ databases">
        <title>Complete genome of Salinicola endophyticus HNIBRBA4755.</title>
        <authorList>
            <person name="Shin S.Y."/>
            <person name="Kang H."/>
            <person name="Song J."/>
        </authorList>
    </citation>
    <scope>NUCLEOTIDE SEQUENCE</scope>
    <source>
        <strain evidence="16">HNIBRBA4755</strain>
    </source>
</reference>
<sequence length="230" mass="25118">MLRWLPPAPVAFPDVSQALDEPNGLLAAGGALTPDWLLAAYRRGIFPWYGEGDPLLWWSPAPRMVLFPSEVRVRRSLAKRLRNGGFTTTFDHAFGAVIGACAAERAGSGGTWIDAEMLHAYRRLHALGHAHSVETWRDGELVGGLYGIALGQAFFGESMFSRCADASKVALVALARHLEAHGFQLIDCQMHTAHLASMGAREIARETFIDYLEKSVDQPTPAGLWPSEPP</sequence>
<evidence type="ECO:0000256" key="11">
    <source>
        <dbReference type="ARBA" id="ARBA00074372"/>
    </source>
</evidence>
<dbReference type="InterPro" id="IPR042221">
    <property type="entry name" value="Leu/Phe-tRNA_Trfase_N"/>
</dbReference>
<keyword evidence="3 15" id="KW-0808">Transferase</keyword>
<dbReference type="Gene3D" id="3.30.70.3550">
    <property type="entry name" value="Leucyl/phenylalanyl-tRNA-protein transferase, N-terminal domain"/>
    <property type="match status" value="1"/>
</dbReference>
<dbReference type="GO" id="GO:0030163">
    <property type="term" value="P:protein catabolic process"/>
    <property type="evidence" value="ECO:0007669"/>
    <property type="project" value="UniProtKB-UniRule"/>
</dbReference>
<accession>A0AB74U6M2</accession>
<dbReference type="InterPro" id="IPR016181">
    <property type="entry name" value="Acyl_CoA_acyltransferase"/>
</dbReference>
<evidence type="ECO:0000256" key="5">
    <source>
        <dbReference type="ARBA" id="ARBA00050607"/>
    </source>
</evidence>
<comment type="catalytic activity">
    <reaction evidence="6 15">
        <text>N-terminal L-arginyl-[protein] + L-leucyl-tRNA(Leu) = N-terminal L-leucyl-L-arginyl-[protein] + tRNA(Leu) + H(+)</text>
        <dbReference type="Rhea" id="RHEA:50416"/>
        <dbReference type="Rhea" id="RHEA-COMP:9613"/>
        <dbReference type="Rhea" id="RHEA-COMP:9622"/>
        <dbReference type="Rhea" id="RHEA-COMP:12672"/>
        <dbReference type="Rhea" id="RHEA-COMP:12673"/>
        <dbReference type="ChEBI" id="CHEBI:15378"/>
        <dbReference type="ChEBI" id="CHEBI:64719"/>
        <dbReference type="ChEBI" id="CHEBI:78442"/>
        <dbReference type="ChEBI" id="CHEBI:78494"/>
        <dbReference type="ChEBI" id="CHEBI:133044"/>
        <dbReference type="EC" id="2.3.2.6"/>
    </reaction>
</comment>
<evidence type="ECO:0000256" key="14">
    <source>
        <dbReference type="ARBA" id="ARBA00083640"/>
    </source>
</evidence>
<gene>
    <name evidence="15 16" type="primary">aat</name>
    <name evidence="16" type="ORF">ABV408_12410</name>
</gene>
<evidence type="ECO:0000256" key="2">
    <source>
        <dbReference type="ARBA" id="ARBA00022490"/>
    </source>
</evidence>
<proteinExistence type="inferred from homology"/>
<comment type="catalytic activity">
    <reaction evidence="5 15">
        <text>L-phenylalanyl-tRNA(Phe) + an N-terminal L-alpha-aminoacyl-[protein] = an N-terminal L-phenylalanyl-L-alpha-aminoacyl-[protein] + tRNA(Phe)</text>
        <dbReference type="Rhea" id="RHEA:43632"/>
        <dbReference type="Rhea" id="RHEA-COMP:9668"/>
        <dbReference type="Rhea" id="RHEA-COMP:9699"/>
        <dbReference type="Rhea" id="RHEA-COMP:10636"/>
        <dbReference type="Rhea" id="RHEA-COMP:10637"/>
        <dbReference type="ChEBI" id="CHEBI:78442"/>
        <dbReference type="ChEBI" id="CHEBI:78531"/>
        <dbReference type="ChEBI" id="CHEBI:78597"/>
        <dbReference type="ChEBI" id="CHEBI:83561"/>
        <dbReference type="EC" id="2.3.2.6"/>
    </reaction>
</comment>
<evidence type="ECO:0000256" key="7">
    <source>
        <dbReference type="ARBA" id="ARBA00051538"/>
    </source>
</evidence>
<evidence type="ECO:0000256" key="9">
    <source>
        <dbReference type="ARBA" id="ARBA00061535"/>
    </source>
</evidence>
<evidence type="ECO:0000256" key="10">
    <source>
        <dbReference type="ARBA" id="ARBA00066767"/>
    </source>
</evidence>
<dbReference type="AlphaFoldDB" id="A0AB74U6M2"/>
<comment type="function">
    <text evidence="8 15">Functions in the N-end rule pathway of protein degradation where it conjugates Leu, Phe and, less efficiently, Met from aminoacyl-tRNAs to the N-termini of proteins containing an N-terminal arginine or lysine.</text>
</comment>
<evidence type="ECO:0000256" key="8">
    <source>
        <dbReference type="ARBA" id="ARBA00054043"/>
    </source>
</evidence>
<evidence type="ECO:0000313" key="16">
    <source>
        <dbReference type="EMBL" id="XCJ78238.1"/>
    </source>
</evidence>
<dbReference type="HAMAP" id="MF_00688">
    <property type="entry name" value="Leu_Phe_trans"/>
    <property type="match status" value="1"/>
</dbReference>
<dbReference type="RefSeq" id="WP_353979253.1">
    <property type="nucleotide sequence ID" value="NZ_CP159578.1"/>
</dbReference>
<dbReference type="PANTHER" id="PTHR30098">
    <property type="entry name" value="LEUCYL/PHENYLALANYL-TRNA--PROTEIN TRANSFERASE"/>
    <property type="match status" value="1"/>
</dbReference>
<dbReference type="InterPro" id="IPR004616">
    <property type="entry name" value="Leu/Phe-tRNA_Trfase"/>
</dbReference>
<evidence type="ECO:0000256" key="15">
    <source>
        <dbReference type="HAMAP-Rule" id="MF_00688"/>
    </source>
</evidence>
<dbReference type="PANTHER" id="PTHR30098:SF2">
    <property type="entry name" value="LEUCYL_PHENYLALANYL-TRNA--PROTEIN TRANSFERASE"/>
    <property type="match status" value="1"/>
</dbReference>
<evidence type="ECO:0000256" key="12">
    <source>
        <dbReference type="ARBA" id="ARBA00077136"/>
    </source>
</evidence>
<dbReference type="Gene3D" id="3.40.630.70">
    <property type="entry name" value="Leucyl/phenylalanyl-tRNA-protein transferase, C-terminal domain"/>
    <property type="match status" value="1"/>
</dbReference>
<evidence type="ECO:0000256" key="6">
    <source>
        <dbReference type="ARBA" id="ARBA00050652"/>
    </source>
</evidence>
<dbReference type="FunFam" id="3.30.70.3550:FF:000001">
    <property type="entry name" value="Leucyl/phenylalanyl-tRNA--protein transferase"/>
    <property type="match status" value="1"/>
</dbReference>
<dbReference type="NCBIfam" id="TIGR00667">
    <property type="entry name" value="aat"/>
    <property type="match status" value="1"/>
</dbReference>
<dbReference type="SUPFAM" id="SSF55729">
    <property type="entry name" value="Acyl-CoA N-acyltransferases (Nat)"/>
    <property type="match status" value="1"/>
</dbReference>